<sequence length="136" mass="16230">MEVISDSFLIIYLIIMGLTLISSTICYILGIQQTLSVIALILSLGIPLVNLIFSAQRTGELNGYEYLISQFREKDLWAIFIILAYVYLAVWWILFINRQLMQRQFYKWVKEMYLKLHHRIAEYWRNKTSQKENNEE</sequence>
<gene>
    <name evidence="2" type="ORF">CIL03_14075</name>
</gene>
<comment type="caution">
    <text evidence="2">The sequence shown here is derived from an EMBL/GenBank/DDBJ whole genome shotgun (WGS) entry which is preliminary data.</text>
</comment>
<reference evidence="2 3" key="1">
    <citation type="submission" date="2017-08" db="EMBL/GenBank/DDBJ databases">
        <title>Virgibacillus indicus sp. nov. and Virgibacillus profoundi sp. nov, two moderately halophilic bacteria isolated from marine sediment by using the Microfluidic Streak Plate.</title>
        <authorList>
            <person name="Xu B."/>
            <person name="Hu B."/>
            <person name="Wang J."/>
            <person name="Zhu Y."/>
            <person name="Huang L."/>
            <person name="Du W."/>
            <person name="Huang Y."/>
        </authorList>
    </citation>
    <scope>NUCLEOTIDE SEQUENCE [LARGE SCALE GENOMIC DNA]</scope>
    <source>
        <strain evidence="2 3">IO3-P2-C2</strain>
    </source>
</reference>
<accession>A0A265N8P6</accession>
<keyword evidence="3" id="KW-1185">Reference proteome</keyword>
<evidence type="ECO:0000256" key="1">
    <source>
        <dbReference type="SAM" id="Phobius"/>
    </source>
</evidence>
<proteinExistence type="predicted"/>
<feature type="transmembrane region" description="Helical" evidence="1">
    <location>
        <begin position="6"/>
        <end position="30"/>
    </location>
</feature>
<dbReference type="AlphaFoldDB" id="A0A265N8P6"/>
<evidence type="ECO:0000313" key="3">
    <source>
        <dbReference type="Proteomes" id="UP000216498"/>
    </source>
</evidence>
<organism evidence="2 3">
    <name type="scientific">Virgibacillus indicus</name>
    <dbReference type="NCBI Taxonomy" id="2024554"/>
    <lineage>
        <taxon>Bacteria</taxon>
        <taxon>Bacillati</taxon>
        <taxon>Bacillota</taxon>
        <taxon>Bacilli</taxon>
        <taxon>Bacillales</taxon>
        <taxon>Bacillaceae</taxon>
        <taxon>Virgibacillus</taxon>
    </lineage>
</organism>
<keyword evidence="1" id="KW-1133">Transmembrane helix</keyword>
<keyword evidence="1" id="KW-0812">Transmembrane</keyword>
<keyword evidence="1" id="KW-0472">Membrane</keyword>
<dbReference type="EMBL" id="NPMS01000007">
    <property type="protein sequence ID" value="OZU87829.1"/>
    <property type="molecule type" value="Genomic_DNA"/>
</dbReference>
<evidence type="ECO:0000313" key="2">
    <source>
        <dbReference type="EMBL" id="OZU87829.1"/>
    </source>
</evidence>
<dbReference type="RefSeq" id="WP_094886517.1">
    <property type="nucleotide sequence ID" value="NZ_NPMS01000007.1"/>
</dbReference>
<dbReference type="Proteomes" id="UP000216498">
    <property type="component" value="Unassembled WGS sequence"/>
</dbReference>
<protein>
    <submittedName>
        <fullName evidence="2">Uncharacterized protein</fullName>
    </submittedName>
</protein>
<feature type="transmembrane region" description="Helical" evidence="1">
    <location>
        <begin position="37"/>
        <end position="56"/>
    </location>
</feature>
<feature type="transmembrane region" description="Helical" evidence="1">
    <location>
        <begin position="76"/>
        <end position="97"/>
    </location>
</feature>
<dbReference type="OrthoDB" id="2645556at2"/>
<name>A0A265N8P6_9BACI</name>